<protein>
    <submittedName>
        <fullName evidence="4">Uncharacterized protein</fullName>
    </submittedName>
</protein>
<dbReference type="InterPro" id="IPR032675">
    <property type="entry name" value="LRR_dom_sf"/>
</dbReference>
<evidence type="ECO:0000256" key="1">
    <source>
        <dbReference type="SAM" id="MobiDB-lite"/>
    </source>
</evidence>
<accession>A0A814CYC2</accession>
<dbReference type="PROSITE" id="PS51140">
    <property type="entry name" value="CUE"/>
    <property type="match status" value="1"/>
</dbReference>
<dbReference type="PROSITE" id="PS50822">
    <property type="entry name" value="PIWI"/>
    <property type="match status" value="1"/>
</dbReference>
<evidence type="ECO:0000259" key="2">
    <source>
        <dbReference type="PROSITE" id="PS50822"/>
    </source>
</evidence>
<dbReference type="InterPro" id="IPR003892">
    <property type="entry name" value="CUE"/>
</dbReference>
<organism evidence="4 5">
    <name type="scientific">Adineta steineri</name>
    <dbReference type="NCBI Taxonomy" id="433720"/>
    <lineage>
        <taxon>Eukaryota</taxon>
        <taxon>Metazoa</taxon>
        <taxon>Spiralia</taxon>
        <taxon>Gnathifera</taxon>
        <taxon>Rotifera</taxon>
        <taxon>Eurotatoria</taxon>
        <taxon>Bdelloidea</taxon>
        <taxon>Adinetida</taxon>
        <taxon>Adinetidae</taxon>
        <taxon>Adineta</taxon>
    </lineage>
</organism>
<dbReference type="Gene3D" id="3.30.420.10">
    <property type="entry name" value="Ribonuclease H-like superfamily/Ribonuclease H"/>
    <property type="match status" value="1"/>
</dbReference>
<dbReference type="InterPro" id="IPR012337">
    <property type="entry name" value="RNaseH-like_sf"/>
</dbReference>
<dbReference type="InterPro" id="IPR003165">
    <property type="entry name" value="Piwi"/>
</dbReference>
<dbReference type="SMART" id="SM00950">
    <property type="entry name" value="Piwi"/>
    <property type="match status" value="1"/>
</dbReference>
<comment type="caution">
    <text evidence="4">The sequence shown here is derived from an EMBL/GenBank/DDBJ whole genome shotgun (WGS) entry which is preliminary data.</text>
</comment>
<gene>
    <name evidence="4" type="ORF">IZO911_LOCUS14752</name>
</gene>
<dbReference type="PANTHER" id="PTHR22891">
    <property type="entry name" value="EUKARYOTIC TRANSLATION INITIATION FACTOR 2C"/>
    <property type="match status" value="1"/>
</dbReference>
<dbReference type="InterPro" id="IPR009060">
    <property type="entry name" value="UBA-like_sf"/>
</dbReference>
<feature type="domain" description="Piwi" evidence="2">
    <location>
        <begin position="629"/>
        <end position="931"/>
    </location>
</feature>
<name>A0A814CYC2_9BILA</name>
<dbReference type="Pfam" id="PF13516">
    <property type="entry name" value="LRR_6"/>
    <property type="match status" value="1"/>
</dbReference>
<sequence length="981" mass="111565">MEHVATLQELFPDLPPSYMLHLLDYFKNDVEQVTAALLEPSSLPPHLANPTADSETEPIERKPATTENPAARKNVFDNDDFDNLRISPSQIHRGKLDAAPQASEAVSDRAKHKAAILSALATFDADDDERDDTYDVADVGGTVDSTVPEDAVKPLVEFMPQILRKVQQAKQNCQNPSDGLSCDESATIYLFSMRWKPDDECLYFILNTILRSHDVEKLKPWNLYLKLLFTALHRLPSIEITFYQDIKQDLIKNTNLKENFIVLRDFTFCSLSIPLSQKSTRNRTILEFKCHNAKLIERHIFNSDKNEIILMPTQFQFAKYVDRRNDLDIIQLEEYNKSSSLITLPVIFKQIRESITSMKKFTSTVTPMNTLSDTFYRNSKLERQIASHLLRSQMNLTYQNLIVNDVPIIIKQAIVDKQCTKLLLDNNSLNVEFISILVLALPNNTTLQELHLFGANIDDKCVEILAQALAFNNSSVTLLGLNKNSITDIGAQYLAEMFNTNTILTCLQVRSNPIRKKGIKLLLNVLHAPRNNLQQLVFNASEYVSGGKWRIRNWFCSTPEIHTWGMIYFGDKPDRNIRSILENFQHELPNLLERNGFVIHNVPSLTIKGISDREITETLCNASKQQWQLAIVILNSYDSTRVYELVKRYGNRTIGLMTQCVNFQALKRNISNLGMYVENISQKINGKLGGINGIINLKSALSHSSKDDLFMFFGADVTHSTCSTDRPSIAAVVGSCDTTNNLYAARLCEQYPKTGRCSVEIIKELETMTGQLIELFAEHHGGYLPNKIIFYRDGVDEGQYQKVLDNEVTKIKSACRNIYGKRPLPQLTFIVVKKRHNTRFFLYENGKTENVQSGTVIDEGITHPSQFDFYLCSQAAIMGTSRPALYHVLHDDNQFSSDDIQQLTYWLCHTDMRCTKSVSIPAPVHYAHLAAYASRALKSDEDHERDSFEPIYDDKSSIHPAEIYVILSVTCMLIEEIRIVI</sequence>
<dbReference type="Pfam" id="PF02171">
    <property type="entry name" value="Piwi"/>
    <property type="match status" value="1"/>
</dbReference>
<dbReference type="Gene3D" id="1.10.8.10">
    <property type="entry name" value="DNA helicase RuvA subunit, C-terminal domain"/>
    <property type="match status" value="1"/>
</dbReference>
<evidence type="ECO:0000313" key="5">
    <source>
        <dbReference type="Proteomes" id="UP000663860"/>
    </source>
</evidence>
<proteinExistence type="predicted"/>
<dbReference type="Proteomes" id="UP000663860">
    <property type="component" value="Unassembled WGS sequence"/>
</dbReference>
<dbReference type="EMBL" id="CAJNOE010000124">
    <property type="protein sequence ID" value="CAF0946655.1"/>
    <property type="molecule type" value="Genomic_DNA"/>
</dbReference>
<dbReference type="GO" id="GO:0003676">
    <property type="term" value="F:nucleic acid binding"/>
    <property type="evidence" value="ECO:0007669"/>
    <property type="project" value="InterPro"/>
</dbReference>
<reference evidence="4" key="1">
    <citation type="submission" date="2021-02" db="EMBL/GenBank/DDBJ databases">
        <authorList>
            <person name="Nowell W R."/>
        </authorList>
    </citation>
    <scope>NUCLEOTIDE SEQUENCE</scope>
</reference>
<dbReference type="SMART" id="SM00368">
    <property type="entry name" value="LRR_RI"/>
    <property type="match status" value="3"/>
</dbReference>
<dbReference type="Pfam" id="PF02845">
    <property type="entry name" value="CUE"/>
    <property type="match status" value="1"/>
</dbReference>
<dbReference type="AlphaFoldDB" id="A0A814CYC2"/>
<dbReference type="SUPFAM" id="SSF52047">
    <property type="entry name" value="RNI-like"/>
    <property type="match status" value="1"/>
</dbReference>
<dbReference type="SUPFAM" id="SSF46934">
    <property type="entry name" value="UBA-like"/>
    <property type="match status" value="1"/>
</dbReference>
<dbReference type="SUPFAM" id="SSF53098">
    <property type="entry name" value="Ribonuclease H-like"/>
    <property type="match status" value="1"/>
</dbReference>
<feature type="region of interest" description="Disordered" evidence="1">
    <location>
        <begin position="41"/>
        <end position="104"/>
    </location>
</feature>
<dbReference type="Gene3D" id="3.80.10.10">
    <property type="entry name" value="Ribonuclease Inhibitor"/>
    <property type="match status" value="1"/>
</dbReference>
<evidence type="ECO:0000259" key="3">
    <source>
        <dbReference type="PROSITE" id="PS51140"/>
    </source>
</evidence>
<dbReference type="Gene3D" id="3.40.50.2300">
    <property type="match status" value="1"/>
</dbReference>
<evidence type="ECO:0000313" key="4">
    <source>
        <dbReference type="EMBL" id="CAF0946655.1"/>
    </source>
</evidence>
<feature type="domain" description="CUE" evidence="3">
    <location>
        <begin position="1"/>
        <end position="42"/>
    </location>
</feature>
<dbReference type="InterPro" id="IPR036397">
    <property type="entry name" value="RNaseH_sf"/>
</dbReference>
<dbReference type="InterPro" id="IPR001611">
    <property type="entry name" value="Leu-rich_rpt"/>
</dbReference>
<dbReference type="GO" id="GO:0043130">
    <property type="term" value="F:ubiquitin binding"/>
    <property type="evidence" value="ECO:0007669"/>
    <property type="project" value="InterPro"/>
</dbReference>